<evidence type="ECO:0000259" key="2">
    <source>
        <dbReference type="Pfam" id="PF06458"/>
    </source>
</evidence>
<accession>A0ABW1U7U5</accession>
<proteinExistence type="predicted"/>
<dbReference type="InterPro" id="IPR011889">
    <property type="entry name" value="Liste_lipo_26"/>
</dbReference>
<evidence type="ECO:0000313" key="5">
    <source>
        <dbReference type="Proteomes" id="UP001596258"/>
    </source>
</evidence>
<sequence length="638" mass="70373">MNWKKGIFVYVFAVFLLGLVGGFSQIQNGPTFLGEVTANADTVNQAEGVDGTCQWYLTQDGVLHIGAGKLAETASKLETMDASQIGYVIAQSLPGESGEPTDKEAMAAAMLVKRVVLDGKVQAPVNSAYLFAQMGNVTGFDNLSDLDTSQTTDMSHMFCNNFSSTGTDVLTTLDLSSFNTAKVTNMELMFYGLGLYHIDLSSFVTSKVTSMMSMFNHDSNLQTVNLSSFDGSSFEGQATYFMFYNDKSLKKIVLGPKMVFDADSPYLNSMSSDRTTYTGKWQAVGTGSDRNPLGTKFDSSTDIVNLYKGSSRPSEIETYVWEPVTRQTRVTAKYVNESGKQIADDAATTYGVIGENNPGYTTKQLAIKGYTFDKVVGDASGAYPNIDTTVTYVYKKSAVATSATGSNTALVAEPVTVQFMDENGQKLAASETLTGSCGATYQASQRSLKGYTLMKDSGNTTGEFTTEPQIVTYIYRRVQPLKASRGYTVVSPVKTIGLYRTKNFKAKRRIHWYLQKPRTKWPMFIVTSESISNQGHLRYHVRDVNHGSKTFGKTGYITAKAQYVVSTYYERVPQTVKVLRTSGLNSYRQAGLKKRVHHSRSKQVLKVKKLVHYHRTTRFQLTNGQYVSANKKLVKAIK</sequence>
<dbReference type="InterPro" id="IPR044081">
    <property type="entry name" value="DUF5776"/>
</dbReference>
<dbReference type="Pfam" id="PF19087">
    <property type="entry name" value="DUF5776"/>
    <property type="match status" value="1"/>
</dbReference>
<evidence type="ECO:0000256" key="1">
    <source>
        <dbReference type="ARBA" id="ARBA00022737"/>
    </source>
</evidence>
<evidence type="ECO:0000259" key="3">
    <source>
        <dbReference type="Pfam" id="PF19087"/>
    </source>
</evidence>
<dbReference type="Proteomes" id="UP001596258">
    <property type="component" value="Unassembled WGS sequence"/>
</dbReference>
<gene>
    <name evidence="4" type="ORF">ACFP1M_00635</name>
</gene>
<feature type="domain" description="MucBP" evidence="2">
    <location>
        <begin position="414"/>
        <end position="476"/>
    </location>
</feature>
<dbReference type="Pfam" id="PF06458">
    <property type="entry name" value="MucBP"/>
    <property type="match status" value="2"/>
</dbReference>
<keyword evidence="5" id="KW-1185">Reference proteome</keyword>
<dbReference type="InterPro" id="IPR032675">
    <property type="entry name" value="LRR_dom_sf"/>
</dbReference>
<reference evidence="5" key="1">
    <citation type="journal article" date="2019" name="Int. J. Syst. Evol. Microbiol.">
        <title>The Global Catalogue of Microorganisms (GCM) 10K type strain sequencing project: providing services to taxonomists for standard genome sequencing and annotation.</title>
        <authorList>
            <consortium name="The Broad Institute Genomics Platform"/>
            <consortium name="The Broad Institute Genome Sequencing Center for Infectious Disease"/>
            <person name="Wu L."/>
            <person name="Ma J."/>
        </authorList>
    </citation>
    <scope>NUCLEOTIDE SEQUENCE [LARGE SCALE GENOMIC DNA]</scope>
    <source>
        <strain evidence="5">CCM 8893</strain>
    </source>
</reference>
<organism evidence="4 5">
    <name type="scientific">Levilactobacillus angrenensis</name>
    <dbReference type="NCBI Taxonomy" id="2486020"/>
    <lineage>
        <taxon>Bacteria</taxon>
        <taxon>Bacillati</taxon>
        <taxon>Bacillota</taxon>
        <taxon>Bacilli</taxon>
        <taxon>Lactobacillales</taxon>
        <taxon>Lactobacillaceae</taxon>
        <taxon>Levilactobacillus</taxon>
    </lineage>
</organism>
<dbReference type="Pfam" id="PF03382">
    <property type="entry name" value="DUF285"/>
    <property type="match status" value="1"/>
</dbReference>
<keyword evidence="1" id="KW-0677">Repeat</keyword>
<dbReference type="InterPro" id="IPR009459">
    <property type="entry name" value="MucBP_dom"/>
</dbReference>
<dbReference type="NCBIfam" id="TIGR02167">
    <property type="entry name" value="Liste_lipo_26"/>
    <property type="match status" value="1"/>
</dbReference>
<feature type="domain" description="DUF5776" evidence="3">
    <location>
        <begin position="568"/>
        <end position="634"/>
    </location>
</feature>
<protein>
    <submittedName>
        <fullName evidence="4">MucBP domain-containing protein</fullName>
    </submittedName>
</protein>
<dbReference type="RefSeq" id="WP_125577290.1">
    <property type="nucleotide sequence ID" value="NZ_JBHSSO010000003.1"/>
</dbReference>
<dbReference type="Gene3D" id="3.10.20.320">
    <property type="entry name" value="Putative peptidoglycan bound protein (lpxtg motif)"/>
    <property type="match status" value="2"/>
</dbReference>
<dbReference type="EMBL" id="JBHSSO010000003">
    <property type="protein sequence ID" value="MFC6288716.1"/>
    <property type="molecule type" value="Genomic_DNA"/>
</dbReference>
<dbReference type="Gene3D" id="3.80.10.10">
    <property type="entry name" value="Ribonuclease Inhibitor"/>
    <property type="match status" value="1"/>
</dbReference>
<evidence type="ECO:0000313" key="4">
    <source>
        <dbReference type="EMBL" id="MFC6288716.1"/>
    </source>
</evidence>
<comment type="caution">
    <text evidence="4">The sequence shown here is derived from an EMBL/GenBank/DDBJ whole genome shotgun (WGS) entry which is preliminary data.</text>
</comment>
<name>A0ABW1U7U5_9LACO</name>
<feature type="domain" description="MucBP" evidence="2">
    <location>
        <begin position="330"/>
        <end position="395"/>
    </location>
</feature>
<dbReference type="InterPro" id="IPR005046">
    <property type="entry name" value="DUF285"/>
</dbReference>